<evidence type="ECO:0000313" key="8">
    <source>
        <dbReference type="Proteomes" id="UP000646827"/>
    </source>
</evidence>
<feature type="compositionally biased region" description="Basic and acidic residues" evidence="5">
    <location>
        <begin position="488"/>
        <end position="497"/>
    </location>
</feature>
<dbReference type="InterPro" id="IPR036864">
    <property type="entry name" value="Zn2-C6_fun-type_DNA-bd_sf"/>
</dbReference>
<name>A0A8H7S173_9FUNG</name>
<gene>
    <name evidence="7" type="ORF">INT45_012243</name>
</gene>
<dbReference type="AlphaFoldDB" id="A0A8H7S173"/>
<sequence length="497" mass="57206">MNNNNKTIPTTQPIQIATVQSFNSDKEFDHKLRILNETTIKNGKRSCDSCRLRKVRCDANTVFPCTKCQKSKFVCEFRIKKRKPGPVPRENKECFGKRIKHTEKSLTDKEKARENLTDTTAPNRHSNITSISTTSALSPVQRQQLKKQKNQQGKLQMVQILPLQQTTTFVHDCNNELFSSTNLISKIPHLTLELAEHMLEGYFKSVHFKWPIINKYSFLTQFYYQYPEPLDERLFYAVCAMGCQFLPWGSTYKNNTSVRAIGRYLRHKATDFTDLMLEQPSITAIQALLLAISIRPNSNDGDESIINRRIFKLIIHMSKVLLLFSSFSYQNLPKSEVELRRRIVYAIYIVDRIGAASKVRQFNILDGDFDVGLPSIYEVETKSNEKLDGYHLDEDCVPKLLRETDMDIQEGRPIYSDFLQIISLTQMVGDVLILLYFPTALQLPNMGLINKLDNTITKWQSGIVSNIYNKMMKNITKGNIGEPEDGLQEGRKPDPRE</sequence>
<dbReference type="InterPro" id="IPR001138">
    <property type="entry name" value="Zn2Cys6_DnaBD"/>
</dbReference>
<dbReference type="Gene3D" id="4.10.240.10">
    <property type="entry name" value="Zn(2)-C6 fungal-type DNA-binding domain"/>
    <property type="match status" value="1"/>
</dbReference>
<keyword evidence="2" id="KW-0479">Metal-binding</keyword>
<comment type="subcellular location">
    <subcellularLocation>
        <location evidence="1">Nucleus</location>
    </subcellularLocation>
</comment>
<dbReference type="GO" id="GO:0006351">
    <property type="term" value="P:DNA-templated transcription"/>
    <property type="evidence" value="ECO:0007669"/>
    <property type="project" value="InterPro"/>
</dbReference>
<evidence type="ECO:0000256" key="2">
    <source>
        <dbReference type="ARBA" id="ARBA00022723"/>
    </source>
</evidence>
<proteinExistence type="predicted"/>
<dbReference type="GO" id="GO:0005634">
    <property type="term" value="C:nucleus"/>
    <property type="evidence" value="ECO:0007669"/>
    <property type="project" value="UniProtKB-SubCell"/>
</dbReference>
<keyword evidence="8" id="KW-1185">Reference proteome</keyword>
<dbReference type="PROSITE" id="PS50048">
    <property type="entry name" value="ZN2_CY6_FUNGAL_2"/>
    <property type="match status" value="1"/>
</dbReference>
<comment type="caution">
    <text evidence="7">The sequence shown here is derived from an EMBL/GenBank/DDBJ whole genome shotgun (WGS) entry which is preliminary data.</text>
</comment>
<feature type="domain" description="Zn(2)-C6 fungal-type" evidence="6">
    <location>
        <begin position="46"/>
        <end position="77"/>
    </location>
</feature>
<dbReference type="GO" id="GO:0008270">
    <property type="term" value="F:zinc ion binding"/>
    <property type="evidence" value="ECO:0007669"/>
    <property type="project" value="InterPro"/>
</dbReference>
<dbReference type="InterPro" id="IPR007219">
    <property type="entry name" value="XnlR_reg_dom"/>
</dbReference>
<dbReference type="InterPro" id="IPR050987">
    <property type="entry name" value="AtrR-like"/>
</dbReference>
<dbReference type="OrthoDB" id="2123952at2759"/>
<dbReference type="Pfam" id="PF00172">
    <property type="entry name" value="Zn_clus"/>
    <property type="match status" value="1"/>
</dbReference>
<organism evidence="7 8">
    <name type="scientific">Circinella minor</name>
    <dbReference type="NCBI Taxonomy" id="1195481"/>
    <lineage>
        <taxon>Eukaryota</taxon>
        <taxon>Fungi</taxon>
        <taxon>Fungi incertae sedis</taxon>
        <taxon>Mucoromycota</taxon>
        <taxon>Mucoromycotina</taxon>
        <taxon>Mucoromycetes</taxon>
        <taxon>Mucorales</taxon>
        <taxon>Lichtheimiaceae</taxon>
        <taxon>Circinella</taxon>
    </lineage>
</organism>
<dbReference type="SUPFAM" id="SSF57701">
    <property type="entry name" value="Zn2/Cys6 DNA-binding domain"/>
    <property type="match status" value="1"/>
</dbReference>
<protein>
    <recommendedName>
        <fullName evidence="6">Zn(2)-C6 fungal-type domain-containing protein</fullName>
    </recommendedName>
</protein>
<evidence type="ECO:0000256" key="1">
    <source>
        <dbReference type="ARBA" id="ARBA00004123"/>
    </source>
</evidence>
<dbReference type="Proteomes" id="UP000646827">
    <property type="component" value="Unassembled WGS sequence"/>
</dbReference>
<keyword evidence="4" id="KW-0539">Nucleus</keyword>
<evidence type="ECO:0000259" key="6">
    <source>
        <dbReference type="PROSITE" id="PS50048"/>
    </source>
</evidence>
<dbReference type="PANTHER" id="PTHR46910:SF3">
    <property type="entry name" value="HALOTOLERANCE PROTEIN 9-RELATED"/>
    <property type="match status" value="1"/>
</dbReference>
<dbReference type="PANTHER" id="PTHR46910">
    <property type="entry name" value="TRANSCRIPTION FACTOR PDR1"/>
    <property type="match status" value="1"/>
</dbReference>
<dbReference type="SMART" id="SM00066">
    <property type="entry name" value="GAL4"/>
    <property type="match status" value="1"/>
</dbReference>
<dbReference type="Pfam" id="PF04082">
    <property type="entry name" value="Fungal_trans"/>
    <property type="match status" value="1"/>
</dbReference>
<reference evidence="7 8" key="1">
    <citation type="submission" date="2020-12" db="EMBL/GenBank/DDBJ databases">
        <title>Metabolic potential, ecology and presence of endohyphal bacteria is reflected in genomic diversity of Mucoromycotina.</title>
        <authorList>
            <person name="Muszewska A."/>
            <person name="Okrasinska A."/>
            <person name="Steczkiewicz K."/>
            <person name="Drgas O."/>
            <person name="Orlowska M."/>
            <person name="Perlinska-Lenart U."/>
            <person name="Aleksandrzak-Piekarczyk T."/>
            <person name="Szatraj K."/>
            <person name="Zielenkiewicz U."/>
            <person name="Pilsyk S."/>
            <person name="Malc E."/>
            <person name="Mieczkowski P."/>
            <person name="Kruszewska J.S."/>
            <person name="Biernat P."/>
            <person name="Pawlowska J."/>
        </authorList>
    </citation>
    <scope>NUCLEOTIDE SEQUENCE [LARGE SCALE GENOMIC DNA]</scope>
    <source>
        <strain evidence="7 8">CBS 142.35</strain>
    </source>
</reference>
<evidence type="ECO:0000256" key="5">
    <source>
        <dbReference type="SAM" id="MobiDB-lite"/>
    </source>
</evidence>
<dbReference type="PROSITE" id="PS00463">
    <property type="entry name" value="ZN2_CY6_FUNGAL_1"/>
    <property type="match status" value="1"/>
</dbReference>
<dbReference type="CDD" id="cd12148">
    <property type="entry name" value="fungal_TF_MHR"/>
    <property type="match status" value="1"/>
</dbReference>
<feature type="region of interest" description="Disordered" evidence="5">
    <location>
        <begin position="478"/>
        <end position="497"/>
    </location>
</feature>
<evidence type="ECO:0000256" key="4">
    <source>
        <dbReference type="ARBA" id="ARBA00023242"/>
    </source>
</evidence>
<dbReference type="GO" id="GO:0000981">
    <property type="term" value="F:DNA-binding transcription factor activity, RNA polymerase II-specific"/>
    <property type="evidence" value="ECO:0007669"/>
    <property type="project" value="InterPro"/>
</dbReference>
<dbReference type="EMBL" id="JAEPRB010000130">
    <property type="protein sequence ID" value="KAG2220750.1"/>
    <property type="molecule type" value="Genomic_DNA"/>
</dbReference>
<evidence type="ECO:0000313" key="7">
    <source>
        <dbReference type="EMBL" id="KAG2220750.1"/>
    </source>
</evidence>
<accession>A0A8H7S173</accession>
<dbReference type="CDD" id="cd00067">
    <property type="entry name" value="GAL4"/>
    <property type="match status" value="1"/>
</dbReference>
<evidence type="ECO:0000256" key="3">
    <source>
        <dbReference type="ARBA" id="ARBA00023125"/>
    </source>
</evidence>
<keyword evidence="3" id="KW-0238">DNA-binding</keyword>
<dbReference type="GO" id="GO:0003677">
    <property type="term" value="F:DNA binding"/>
    <property type="evidence" value="ECO:0007669"/>
    <property type="project" value="UniProtKB-KW"/>
</dbReference>